<evidence type="ECO:0000313" key="5">
    <source>
        <dbReference type="Proteomes" id="UP000541610"/>
    </source>
</evidence>
<accession>A0A7J6NS08</accession>
<dbReference type="GO" id="GO:0005524">
    <property type="term" value="F:ATP binding"/>
    <property type="evidence" value="ECO:0007669"/>
    <property type="project" value="InterPro"/>
</dbReference>
<feature type="region of interest" description="Disordered" evidence="1">
    <location>
        <begin position="70"/>
        <end position="105"/>
    </location>
</feature>
<evidence type="ECO:0000313" key="4">
    <source>
        <dbReference type="EMBL" id="KAF4686679.1"/>
    </source>
</evidence>
<dbReference type="InterPro" id="IPR001623">
    <property type="entry name" value="DnaJ_domain"/>
</dbReference>
<feature type="compositionally biased region" description="Basic and acidic residues" evidence="1">
    <location>
        <begin position="187"/>
        <end position="197"/>
    </location>
</feature>
<feature type="compositionally biased region" description="Basic and acidic residues" evidence="1">
    <location>
        <begin position="590"/>
        <end position="602"/>
    </location>
</feature>
<dbReference type="CDD" id="cd00167">
    <property type="entry name" value="SANT"/>
    <property type="match status" value="1"/>
</dbReference>
<evidence type="ECO:0000256" key="1">
    <source>
        <dbReference type="SAM" id="MobiDB-lite"/>
    </source>
</evidence>
<feature type="region of interest" description="Disordered" evidence="1">
    <location>
        <begin position="801"/>
        <end position="839"/>
    </location>
</feature>
<dbReference type="SUPFAM" id="SSF46565">
    <property type="entry name" value="Chaperone J-domain"/>
    <property type="match status" value="1"/>
</dbReference>
<dbReference type="InterPro" id="IPR000719">
    <property type="entry name" value="Prot_kinase_dom"/>
</dbReference>
<comment type="caution">
    <text evidence="4">The sequence shown here is derived from an EMBL/GenBank/DDBJ whole genome shotgun (WGS) entry which is preliminary data.</text>
</comment>
<feature type="domain" description="SANT" evidence="3">
    <location>
        <begin position="229"/>
        <end position="281"/>
    </location>
</feature>
<dbReference type="GO" id="GO:0070898">
    <property type="term" value="P:RNA polymerase III preinitiation complex assembly"/>
    <property type="evidence" value="ECO:0007669"/>
    <property type="project" value="TreeGrafter"/>
</dbReference>
<dbReference type="GO" id="GO:0004672">
    <property type="term" value="F:protein kinase activity"/>
    <property type="evidence" value="ECO:0007669"/>
    <property type="project" value="InterPro"/>
</dbReference>
<feature type="compositionally biased region" description="Acidic residues" evidence="1">
    <location>
        <begin position="821"/>
        <end position="831"/>
    </location>
</feature>
<feature type="compositionally biased region" description="Polar residues" evidence="1">
    <location>
        <begin position="71"/>
        <end position="81"/>
    </location>
</feature>
<dbReference type="GO" id="GO:0000126">
    <property type="term" value="C:transcription factor TFIIIB complex"/>
    <property type="evidence" value="ECO:0007669"/>
    <property type="project" value="TreeGrafter"/>
</dbReference>
<dbReference type="Pfam" id="PF15963">
    <property type="entry name" value="Myb_DNA-bind_7"/>
    <property type="match status" value="1"/>
</dbReference>
<feature type="compositionally biased region" description="Low complexity" evidence="1">
    <location>
        <begin position="1"/>
        <end position="22"/>
    </location>
</feature>
<dbReference type="InterPro" id="IPR036869">
    <property type="entry name" value="J_dom_sf"/>
</dbReference>
<protein>
    <recommendedName>
        <fullName evidence="6">Protein kinase domain-containing protein</fullName>
    </recommendedName>
</protein>
<dbReference type="InterPro" id="IPR013729">
    <property type="entry name" value="MBF1_N"/>
</dbReference>
<gene>
    <name evidence="4" type="ORF">FOZ60_004958</name>
</gene>
<dbReference type="OrthoDB" id="272624at2759"/>
<dbReference type="PROSITE" id="PS00108">
    <property type="entry name" value="PROTEIN_KINASE_ST"/>
    <property type="match status" value="1"/>
</dbReference>
<feature type="domain" description="Protein kinase" evidence="2">
    <location>
        <begin position="1133"/>
        <end position="1395"/>
    </location>
</feature>
<feature type="region of interest" description="Disordered" evidence="1">
    <location>
        <begin position="1"/>
        <end position="53"/>
    </location>
</feature>
<feature type="compositionally biased region" description="Acidic residues" evidence="1">
    <location>
        <begin position="724"/>
        <end position="734"/>
    </location>
</feature>
<dbReference type="SMART" id="SM00717">
    <property type="entry name" value="SANT"/>
    <property type="match status" value="1"/>
</dbReference>
<dbReference type="PANTHER" id="PTHR22929">
    <property type="entry name" value="RNA POLYMERASE III TRANSCRIPTION INITIATION FACTOR B"/>
    <property type="match status" value="1"/>
</dbReference>
<dbReference type="PROSITE" id="PS51293">
    <property type="entry name" value="SANT"/>
    <property type="match status" value="1"/>
</dbReference>
<sequence length="1473" mass="162950">MKMSSSKMSSTPSSSPSSSSSSPPTPPPKRRKKKADDDTKNGRSGISETAIARRLGRRLRSMTQLLREDTPQASAILTTGLSTTAAPSSSRARHKDHSDQHTTNIGDIIKSAGATTGEEEGETGGGGEGHSDDMLLLPYIDNSNMVVRCNHGPQSAGPGGGGTLLPQLKFDESGNIVLAADDASGSRGDDGHGRDNGHNTNDTIGDTLRLMETRDESGQNNYRHAYKKSIGGKWSKEDTNLFYKGIEMYGPDLMLISTVFGSTKTPAQLRQKLKVEGKRNPNRLNKALESRKAISLQEFEKAHGPIPEDGGNDGVVEGSTATAAAGLTGFDYEADLARILDGMGQACVDNNSIVVIGGRVTILMVRTDFNTSQDWDTVVFDKRRPGKTSDKKAVNAARRSGEDVAVEKKFGGGQNLSLKSVCPNATKLDKDAEMLDTNNKNKNDDNTLSAPSLPNTSQQAIDLILDGKVVNTLLQGPGTSSSTTTRRTNFKRLALLVHPDKCKDDRAAEAFRRLVDVMDNKEMEGDGEQQQQEKEEGGVYTWRWWEASTFEQRERLWSNLEEAFKREMEAARAKAEDRRRQRIDRKRRHAQAERNAVDTSDPDFREAAAAECTPLISITFLSSLRQLLTRHKDDILKVWYKAVNTTLDCNGLGVQHLSALLDEVIEGVSSLSTTSIEDLRLPIAAKIFLFRVEHESTSDTLPTVKRARKIEAGEEEGIYRQQQEEEEEREEEVYDVSSTNRRRSSSPTPAAVRRLSVVVVRLSPFTKEQRRDIIFRNARSDDDDEEVCPLPLEEDIITLPEYAGNSSSDAVPQRRGSTGSLDDEEEEEEDDGPSRWVEGATGLGGSDIAVLSLGYAVGVCVRPLQSYAKAINEQLLSRTQDAVCFWRGVAESVRGIKEGHRRDVEGIIMANTGRGGEGDDEEMMMEEPDNSPVVAHPLAAMQHGRRRVEEEVVEESKWLPLVDGIRLRKQGGGRGAPLNIDFSNVTNTSVGKDESREEEDKVLIGMYEVVNNNIPIRKVAEDITIPDHHDDTSPPSTASIWHALDRLITSYKDYCVLTRVCRMNLYWWWSQLIYHVHRERYHTTLLLPNTTTTNRSDDDGVLPSDRLFTFPNGRLNVDSCTQVPQLALIAGRYRLLRYVGCGGFARGYIAIDNDRHHPLATSTTAEDCHPPVDVFIKGILLGVKMECPLNKAQGRVSAVVTELCYGGNLKEIMDRHNTTPFTNPIKLSIARDLRCLIECLYGSDDIDDRYFHGDIKCDNLLVGRDTSHDATGGSGGGRIKLGDYGSIIRLTSPEAPSKYEHATHEYLHPHGPSSSPMVVDVWSVALVLLITHLHAYATFTDIIDIINKHGRIHWGALLSLLPKDQLVISPLLIDLIDTSFSIKDNINDFINHPYFLKEVLPSVDSNTTCTIPSHLLQHPLPSWPMLNLRALAKAPAFGVMRRTLVDEINANSDGWEIVGIRPNEGKIEPRALE</sequence>
<evidence type="ECO:0000259" key="2">
    <source>
        <dbReference type="PROSITE" id="PS50011"/>
    </source>
</evidence>
<dbReference type="InterPro" id="IPR009057">
    <property type="entry name" value="Homeodomain-like_sf"/>
</dbReference>
<feature type="region of interest" description="Disordered" evidence="1">
    <location>
        <begin position="183"/>
        <end position="204"/>
    </location>
</feature>
<feature type="region of interest" description="Disordered" evidence="1">
    <location>
        <begin position="715"/>
        <end position="748"/>
    </location>
</feature>
<dbReference type="PROSITE" id="PS50011">
    <property type="entry name" value="PROTEIN_KINASE_DOM"/>
    <property type="match status" value="1"/>
</dbReference>
<dbReference type="InterPro" id="IPR017884">
    <property type="entry name" value="SANT_dom"/>
</dbReference>
<feature type="compositionally biased region" description="Basic residues" evidence="1">
    <location>
        <begin position="580"/>
        <end position="589"/>
    </location>
</feature>
<dbReference type="InterPro" id="IPR011009">
    <property type="entry name" value="Kinase-like_dom_sf"/>
</dbReference>
<reference evidence="4 5" key="1">
    <citation type="submission" date="2020-04" db="EMBL/GenBank/DDBJ databases">
        <title>Perkinsus olseni comparative genomics.</title>
        <authorList>
            <person name="Bogema D.R."/>
        </authorList>
    </citation>
    <scope>NUCLEOTIDE SEQUENCE [LARGE SCALE GENOMIC DNA]</scope>
    <source>
        <strain evidence="4">00978-12</strain>
    </source>
</reference>
<dbReference type="SMART" id="SM00220">
    <property type="entry name" value="S_TKc"/>
    <property type="match status" value="1"/>
</dbReference>
<dbReference type="InterPro" id="IPR039467">
    <property type="entry name" value="TFIIIB_B''_Myb"/>
</dbReference>
<name>A0A7J6NS08_PEROL</name>
<proteinExistence type="predicted"/>
<dbReference type="SUPFAM" id="SSF56112">
    <property type="entry name" value="Protein kinase-like (PK-like)"/>
    <property type="match status" value="1"/>
</dbReference>
<evidence type="ECO:0000259" key="3">
    <source>
        <dbReference type="PROSITE" id="PS51293"/>
    </source>
</evidence>
<dbReference type="Proteomes" id="UP000541610">
    <property type="component" value="Unassembled WGS sequence"/>
</dbReference>
<evidence type="ECO:0008006" key="6">
    <source>
        <dbReference type="Google" id="ProtNLM"/>
    </source>
</evidence>
<dbReference type="GO" id="GO:0001156">
    <property type="term" value="F:TFIIIC-class transcription factor complex binding"/>
    <property type="evidence" value="ECO:0007669"/>
    <property type="project" value="TreeGrafter"/>
</dbReference>
<dbReference type="SUPFAM" id="SSF46689">
    <property type="entry name" value="Homeodomain-like"/>
    <property type="match status" value="1"/>
</dbReference>
<feature type="compositionally biased region" description="Polar residues" evidence="1">
    <location>
        <begin position="804"/>
        <end position="820"/>
    </location>
</feature>
<dbReference type="InterPro" id="IPR001005">
    <property type="entry name" value="SANT/Myb"/>
</dbReference>
<dbReference type="Pfam" id="PF08523">
    <property type="entry name" value="MBF1"/>
    <property type="match status" value="1"/>
</dbReference>
<organism evidence="4 5">
    <name type="scientific">Perkinsus olseni</name>
    <name type="common">Perkinsus atlanticus</name>
    <dbReference type="NCBI Taxonomy" id="32597"/>
    <lineage>
        <taxon>Eukaryota</taxon>
        <taxon>Sar</taxon>
        <taxon>Alveolata</taxon>
        <taxon>Perkinsozoa</taxon>
        <taxon>Perkinsea</taxon>
        <taxon>Perkinsida</taxon>
        <taxon>Perkinsidae</taxon>
        <taxon>Perkinsus</taxon>
    </lineage>
</organism>
<dbReference type="InterPro" id="IPR008271">
    <property type="entry name" value="Ser/Thr_kinase_AS"/>
</dbReference>
<dbReference type="PANTHER" id="PTHR22929:SF0">
    <property type="entry name" value="TRANSCRIPTION FACTOR TFIIIB COMPONENT B'' HOMOLOG"/>
    <property type="match status" value="1"/>
</dbReference>
<dbReference type="Gene3D" id="1.10.510.10">
    <property type="entry name" value="Transferase(Phosphotransferase) domain 1"/>
    <property type="match status" value="1"/>
</dbReference>
<dbReference type="EMBL" id="JABANP010000212">
    <property type="protein sequence ID" value="KAF4686679.1"/>
    <property type="molecule type" value="Genomic_DNA"/>
</dbReference>
<dbReference type="CDD" id="cd06257">
    <property type="entry name" value="DnaJ"/>
    <property type="match status" value="1"/>
</dbReference>
<feature type="region of interest" description="Disordered" evidence="1">
    <location>
        <begin position="575"/>
        <end position="602"/>
    </location>
</feature>